<dbReference type="Gene3D" id="3.30.300.30">
    <property type="match status" value="1"/>
</dbReference>
<keyword evidence="3" id="KW-0597">Phosphoprotein</keyword>
<dbReference type="InterPro" id="IPR036736">
    <property type="entry name" value="ACP-like_sf"/>
</dbReference>
<dbReference type="SUPFAM" id="SSF47336">
    <property type="entry name" value="ACP-like"/>
    <property type="match status" value="1"/>
</dbReference>
<dbReference type="InterPro" id="IPR040097">
    <property type="entry name" value="FAAL/FAAC"/>
</dbReference>
<dbReference type="PROSITE" id="PS50075">
    <property type="entry name" value="CARRIER"/>
    <property type="match status" value="1"/>
</dbReference>
<dbReference type="Pfam" id="PF00550">
    <property type="entry name" value="PP-binding"/>
    <property type="match status" value="1"/>
</dbReference>
<evidence type="ECO:0000256" key="4">
    <source>
        <dbReference type="ARBA" id="ARBA00022598"/>
    </source>
</evidence>
<evidence type="ECO:0000259" key="7">
    <source>
        <dbReference type="PROSITE" id="PS50075"/>
    </source>
</evidence>
<name>A0A5B9QRP9_9BACT</name>
<dbReference type="KEGG" id="bgok:Pr1d_41370"/>
<evidence type="ECO:0000256" key="2">
    <source>
        <dbReference type="ARBA" id="ARBA00022450"/>
    </source>
</evidence>
<proteinExistence type="inferred from homology"/>
<dbReference type="PANTHER" id="PTHR22754">
    <property type="entry name" value="DISCO-INTERACTING PROTEIN 2 DIP2 -RELATED"/>
    <property type="match status" value="1"/>
</dbReference>
<dbReference type="CDD" id="cd05931">
    <property type="entry name" value="FAAL"/>
    <property type="match status" value="1"/>
</dbReference>
<dbReference type="SMART" id="SM01294">
    <property type="entry name" value="PKS_PP_betabranch"/>
    <property type="match status" value="1"/>
</dbReference>
<dbReference type="EC" id="6.2.1.-" evidence="8"/>
<evidence type="ECO:0000313" key="9">
    <source>
        <dbReference type="Proteomes" id="UP000323917"/>
    </source>
</evidence>
<evidence type="ECO:0000256" key="3">
    <source>
        <dbReference type="ARBA" id="ARBA00022553"/>
    </source>
</evidence>
<dbReference type="GO" id="GO:0071766">
    <property type="term" value="P:Actinobacterium-type cell wall biogenesis"/>
    <property type="evidence" value="ECO:0007669"/>
    <property type="project" value="UniProtKB-ARBA"/>
</dbReference>
<dbReference type="PROSITE" id="PS00455">
    <property type="entry name" value="AMP_BINDING"/>
    <property type="match status" value="1"/>
</dbReference>
<sequence>MHENKNDLGCCFSNLAEMLQSRACQFPELTAFVFEDDEGNQQSWTFAQLELRSRSLGRWLARRTSVGDRVLLVYPPGLEFIAAFMGCVYAGALPVPATYPKPRRPSPRLDSIVEDCRPSLVLTHSSSLAGLCLDQQSPAISELSWEPTDLVSDDQTNSFEPISRSAENLAFLQYTSGSTSEPRGVMVSHGNILHNLEAIRTGFSIDGSVHQKGVFWLPAYHDMGLIGSILTPIYVGGTSTLIAPTTFLRRPQRWLELMSETQATISGSPDFGYKLAVTKMSEAERDLLDLSHWRLAFCGAEPINPATLDEFATAFESAGFRRSAFYPCYGLAESTVIVTGGQHPSGPRVLHVDRAAKRNHRVVPVAESNGSSQALVGCGQACKGITFRIVDPVTLEAREEDQIGEIWVQGDSVAPGYWNQEATNNETFRAKLVNHGDGEFLRTGDLGFSHEGELYVTGRLKDVIIVRGRNHYPQDLERTAQAAHEAVDLGAAFPVEVEGHEQLVLVFQWRREFRGADHEAIMHAIRTAIVEEHEIDPHAIVLIRPASLPITSSGKVQRKKCREQFLKDELAVTAQWTNHLCSGDELPAESTMELSTQPDFLAHATELSTKDLQENVQEWLVVWLSKRTNIQTGLMHPDTPFAELGIDSLTAVEVSQEIDQLLGLQSPPMVIWSCPTPKELAQYLAGELQAPKVR</sequence>
<keyword evidence="9" id="KW-1185">Reference proteome</keyword>
<feature type="domain" description="Carrier" evidence="7">
    <location>
        <begin position="610"/>
        <end position="688"/>
    </location>
</feature>
<dbReference type="AlphaFoldDB" id="A0A5B9QRP9"/>
<dbReference type="GO" id="GO:0031177">
    <property type="term" value="F:phosphopantetheine binding"/>
    <property type="evidence" value="ECO:0007669"/>
    <property type="project" value="InterPro"/>
</dbReference>
<dbReference type="PANTHER" id="PTHR22754:SF32">
    <property type="entry name" value="DISCO-INTERACTING PROTEIN 2"/>
    <property type="match status" value="1"/>
</dbReference>
<dbReference type="Pfam" id="PF00501">
    <property type="entry name" value="AMP-binding"/>
    <property type="match status" value="1"/>
</dbReference>
<evidence type="ECO:0000313" key="8">
    <source>
        <dbReference type="EMBL" id="QEG36801.1"/>
    </source>
</evidence>
<dbReference type="InterPro" id="IPR025110">
    <property type="entry name" value="AMP-bd_C"/>
</dbReference>
<keyword evidence="4 8" id="KW-0436">Ligase</keyword>
<dbReference type="FunFam" id="3.40.50.12780:FF:000013">
    <property type="entry name" value="Long-chain-fatty-acid--AMP ligase FadD32"/>
    <property type="match status" value="1"/>
</dbReference>
<protein>
    <submittedName>
        <fullName evidence="8">Long-chain-fatty-acid--AMP ligase FadD29</fullName>
        <ecNumber evidence="8">6.2.1.-</ecNumber>
    </submittedName>
</protein>
<dbReference type="GO" id="GO:0005886">
    <property type="term" value="C:plasma membrane"/>
    <property type="evidence" value="ECO:0007669"/>
    <property type="project" value="TreeGrafter"/>
</dbReference>
<comment type="similarity">
    <text evidence="1">Belongs to the ATP-dependent AMP-binding enzyme family.</text>
</comment>
<dbReference type="SUPFAM" id="SSF56801">
    <property type="entry name" value="Acetyl-CoA synthetase-like"/>
    <property type="match status" value="1"/>
</dbReference>
<dbReference type="Gene3D" id="1.10.1200.10">
    <property type="entry name" value="ACP-like"/>
    <property type="match status" value="1"/>
</dbReference>
<dbReference type="InterPro" id="IPR042099">
    <property type="entry name" value="ANL_N_sf"/>
</dbReference>
<keyword evidence="6" id="KW-0443">Lipid metabolism</keyword>
<dbReference type="GO" id="GO:0006633">
    <property type="term" value="P:fatty acid biosynthetic process"/>
    <property type="evidence" value="ECO:0007669"/>
    <property type="project" value="TreeGrafter"/>
</dbReference>
<dbReference type="InterPro" id="IPR020806">
    <property type="entry name" value="PKS_PP-bd"/>
</dbReference>
<evidence type="ECO:0000256" key="5">
    <source>
        <dbReference type="ARBA" id="ARBA00022832"/>
    </source>
</evidence>
<dbReference type="GO" id="GO:0016874">
    <property type="term" value="F:ligase activity"/>
    <property type="evidence" value="ECO:0007669"/>
    <property type="project" value="UniProtKB-KW"/>
</dbReference>
<evidence type="ECO:0000256" key="6">
    <source>
        <dbReference type="ARBA" id="ARBA00023098"/>
    </source>
</evidence>
<dbReference type="Pfam" id="PF23024">
    <property type="entry name" value="AMP-dom_DIP2-like"/>
    <property type="match status" value="1"/>
</dbReference>
<dbReference type="PROSITE" id="PS00012">
    <property type="entry name" value="PHOSPHOPANTETHEINE"/>
    <property type="match status" value="1"/>
</dbReference>
<gene>
    <name evidence="8" type="ORF">Pr1d_41370</name>
</gene>
<reference evidence="8 9" key="1">
    <citation type="submission" date="2019-08" db="EMBL/GenBank/DDBJ databases">
        <title>Deep-cultivation of Planctomycetes and their phenomic and genomic characterization uncovers novel biology.</title>
        <authorList>
            <person name="Wiegand S."/>
            <person name="Jogler M."/>
            <person name="Boedeker C."/>
            <person name="Pinto D."/>
            <person name="Vollmers J."/>
            <person name="Rivas-Marin E."/>
            <person name="Kohn T."/>
            <person name="Peeters S.H."/>
            <person name="Heuer A."/>
            <person name="Rast P."/>
            <person name="Oberbeckmann S."/>
            <person name="Bunk B."/>
            <person name="Jeske O."/>
            <person name="Meyerdierks A."/>
            <person name="Storesund J.E."/>
            <person name="Kallscheuer N."/>
            <person name="Luecker S."/>
            <person name="Lage O.M."/>
            <person name="Pohl T."/>
            <person name="Merkel B.J."/>
            <person name="Hornburger P."/>
            <person name="Mueller R.-W."/>
            <person name="Bruemmer F."/>
            <person name="Labrenz M."/>
            <person name="Spormann A.M."/>
            <person name="Op den Camp H."/>
            <person name="Overmann J."/>
            <person name="Amann R."/>
            <person name="Jetten M.S.M."/>
            <person name="Mascher T."/>
            <person name="Medema M.H."/>
            <person name="Devos D.P."/>
            <person name="Kaster A.-K."/>
            <person name="Ovreas L."/>
            <person name="Rohde M."/>
            <person name="Galperin M.Y."/>
            <person name="Jogler C."/>
        </authorList>
    </citation>
    <scope>NUCLEOTIDE SEQUENCE [LARGE SCALE GENOMIC DNA]</scope>
    <source>
        <strain evidence="8 9">Pr1d</strain>
    </source>
</reference>
<dbReference type="InterPro" id="IPR009081">
    <property type="entry name" value="PP-bd_ACP"/>
</dbReference>
<dbReference type="InterPro" id="IPR000873">
    <property type="entry name" value="AMP-dep_synth/lig_dom"/>
</dbReference>
<dbReference type="SMART" id="SM00823">
    <property type="entry name" value="PKS_PP"/>
    <property type="match status" value="1"/>
</dbReference>
<dbReference type="Gene3D" id="3.40.50.12780">
    <property type="entry name" value="N-terminal domain of ligase-like"/>
    <property type="match status" value="1"/>
</dbReference>
<keyword evidence="5" id="KW-0276">Fatty acid metabolism</keyword>
<accession>A0A5B9QRP9</accession>
<evidence type="ECO:0000256" key="1">
    <source>
        <dbReference type="ARBA" id="ARBA00006432"/>
    </source>
</evidence>
<keyword evidence="2" id="KW-0596">Phosphopantetheine</keyword>
<dbReference type="GO" id="GO:0070566">
    <property type="term" value="F:adenylyltransferase activity"/>
    <property type="evidence" value="ECO:0007669"/>
    <property type="project" value="TreeGrafter"/>
</dbReference>
<dbReference type="EMBL" id="CP042913">
    <property type="protein sequence ID" value="QEG36801.1"/>
    <property type="molecule type" value="Genomic_DNA"/>
</dbReference>
<organism evidence="8 9">
    <name type="scientific">Bythopirellula goksoeyrii</name>
    <dbReference type="NCBI Taxonomy" id="1400387"/>
    <lineage>
        <taxon>Bacteria</taxon>
        <taxon>Pseudomonadati</taxon>
        <taxon>Planctomycetota</taxon>
        <taxon>Planctomycetia</taxon>
        <taxon>Pirellulales</taxon>
        <taxon>Lacipirellulaceae</taxon>
        <taxon>Bythopirellula</taxon>
    </lineage>
</organism>
<dbReference type="Proteomes" id="UP000323917">
    <property type="component" value="Chromosome"/>
</dbReference>
<dbReference type="InterPro" id="IPR006162">
    <property type="entry name" value="Ppantetheine_attach_site"/>
</dbReference>
<dbReference type="InterPro" id="IPR045851">
    <property type="entry name" value="AMP-bd_C_sf"/>
</dbReference>
<dbReference type="InterPro" id="IPR020845">
    <property type="entry name" value="AMP-binding_CS"/>
</dbReference>